<dbReference type="GO" id="GO:0005524">
    <property type="term" value="F:ATP binding"/>
    <property type="evidence" value="ECO:0007669"/>
    <property type="project" value="UniProtKB-KW"/>
</dbReference>
<evidence type="ECO:0000256" key="1">
    <source>
        <dbReference type="ARBA" id="ARBA00004496"/>
    </source>
</evidence>
<feature type="compositionally biased region" description="Basic and acidic residues" evidence="6">
    <location>
        <begin position="79"/>
        <end position="94"/>
    </location>
</feature>
<dbReference type="SUPFAM" id="SSF56059">
    <property type="entry name" value="Glutathione synthetase ATP-binding domain-like"/>
    <property type="match status" value="1"/>
</dbReference>
<dbReference type="InterPro" id="IPR051437">
    <property type="entry name" value="TTLL_monoglycylase"/>
</dbReference>
<feature type="compositionally biased region" description="Basic and acidic residues" evidence="6">
    <location>
        <begin position="246"/>
        <end position="255"/>
    </location>
</feature>
<protein>
    <recommendedName>
        <fullName evidence="9">Tubulin-tyrosine ligase family</fullName>
    </recommendedName>
</protein>
<keyword evidence="5" id="KW-0067">ATP-binding</keyword>
<evidence type="ECO:0000256" key="5">
    <source>
        <dbReference type="ARBA" id="ARBA00022840"/>
    </source>
</evidence>
<feature type="compositionally biased region" description="Basic and acidic residues" evidence="6">
    <location>
        <begin position="113"/>
        <end position="137"/>
    </location>
</feature>
<comment type="caution">
    <text evidence="7">The sequence shown here is derived from an EMBL/GenBank/DDBJ whole genome shotgun (WGS) entry which is preliminary data.</text>
</comment>
<dbReference type="GO" id="GO:0070735">
    <property type="term" value="F:protein-glycine ligase activity"/>
    <property type="evidence" value="ECO:0007669"/>
    <property type="project" value="UniProtKB-ARBA"/>
</dbReference>
<feature type="compositionally biased region" description="Acidic residues" evidence="6">
    <location>
        <begin position="256"/>
        <end position="265"/>
    </location>
</feature>
<dbReference type="EMBL" id="JBIMZQ010000054">
    <property type="protein sequence ID" value="KAL3658459.1"/>
    <property type="molecule type" value="Genomic_DNA"/>
</dbReference>
<feature type="compositionally biased region" description="Low complexity" evidence="6">
    <location>
        <begin position="341"/>
        <end position="351"/>
    </location>
</feature>
<keyword evidence="4" id="KW-0547">Nucleotide-binding</keyword>
<keyword evidence="3" id="KW-0436">Ligase</keyword>
<dbReference type="GO" id="GO:0005737">
    <property type="term" value="C:cytoplasm"/>
    <property type="evidence" value="ECO:0007669"/>
    <property type="project" value="UniProtKB-SubCell"/>
</dbReference>
<accession>A0ABD3EZT7</accession>
<dbReference type="PANTHER" id="PTHR45870:SF2">
    <property type="entry name" value="TUBULIN MONOGLYCYLASE TTLL3"/>
    <property type="match status" value="1"/>
</dbReference>
<feature type="compositionally biased region" description="Basic and acidic residues" evidence="6">
    <location>
        <begin position="286"/>
        <end position="300"/>
    </location>
</feature>
<feature type="compositionally biased region" description="Low complexity" evidence="6">
    <location>
        <begin position="97"/>
        <end position="108"/>
    </location>
</feature>
<feature type="compositionally biased region" description="Basic and acidic residues" evidence="6">
    <location>
        <begin position="311"/>
        <end position="329"/>
    </location>
</feature>
<evidence type="ECO:0000313" key="8">
    <source>
        <dbReference type="Proteomes" id="UP001632037"/>
    </source>
</evidence>
<organism evidence="7 8">
    <name type="scientific">Phytophthora oleae</name>
    <dbReference type="NCBI Taxonomy" id="2107226"/>
    <lineage>
        <taxon>Eukaryota</taxon>
        <taxon>Sar</taxon>
        <taxon>Stramenopiles</taxon>
        <taxon>Oomycota</taxon>
        <taxon>Peronosporomycetes</taxon>
        <taxon>Peronosporales</taxon>
        <taxon>Peronosporaceae</taxon>
        <taxon>Phytophthora</taxon>
    </lineage>
</organism>
<feature type="region of interest" description="Disordered" evidence="6">
    <location>
        <begin position="1012"/>
        <end position="1107"/>
    </location>
</feature>
<dbReference type="AlphaFoldDB" id="A0ABD3EZT7"/>
<feature type="compositionally biased region" description="Acidic residues" evidence="6">
    <location>
        <begin position="1041"/>
        <end position="1091"/>
    </location>
</feature>
<feature type="region of interest" description="Disordered" evidence="6">
    <location>
        <begin position="1"/>
        <end position="351"/>
    </location>
</feature>
<reference evidence="7 8" key="1">
    <citation type="submission" date="2024-09" db="EMBL/GenBank/DDBJ databases">
        <title>Genome sequencing and assembly of Phytophthora oleae, isolate VK10A, causative agent of rot of olive drupes.</title>
        <authorList>
            <person name="Conti Taguali S."/>
            <person name="Riolo M."/>
            <person name="La Spada F."/>
            <person name="Cacciola S.O."/>
            <person name="Dionisio G."/>
        </authorList>
    </citation>
    <scope>NUCLEOTIDE SEQUENCE [LARGE SCALE GENOMIC DNA]</scope>
    <source>
        <strain evidence="7 8">VK10A</strain>
    </source>
</reference>
<dbReference type="Proteomes" id="UP001632037">
    <property type="component" value="Unassembled WGS sequence"/>
</dbReference>
<proteinExistence type="predicted"/>
<feature type="compositionally biased region" description="Basic and acidic residues" evidence="6">
    <location>
        <begin position="147"/>
        <end position="161"/>
    </location>
</feature>
<feature type="compositionally biased region" description="Low complexity" evidence="6">
    <location>
        <begin position="1025"/>
        <end position="1040"/>
    </location>
</feature>
<dbReference type="InterPro" id="IPR004344">
    <property type="entry name" value="TTL/TTLL_fam"/>
</dbReference>
<dbReference type="PROSITE" id="PS51221">
    <property type="entry name" value="TTL"/>
    <property type="match status" value="1"/>
</dbReference>
<comment type="subcellular location">
    <subcellularLocation>
        <location evidence="1">Cytoplasm</location>
    </subcellularLocation>
</comment>
<evidence type="ECO:0000256" key="2">
    <source>
        <dbReference type="ARBA" id="ARBA00022490"/>
    </source>
</evidence>
<evidence type="ECO:0000256" key="4">
    <source>
        <dbReference type="ARBA" id="ARBA00022741"/>
    </source>
</evidence>
<feature type="compositionally biased region" description="Basic residues" evidence="6">
    <location>
        <begin position="195"/>
        <end position="208"/>
    </location>
</feature>
<feature type="compositionally biased region" description="Acidic residues" evidence="6">
    <location>
        <begin position="1098"/>
        <end position="1107"/>
    </location>
</feature>
<evidence type="ECO:0000256" key="6">
    <source>
        <dbReference type="SAM" id="MobiDB-lite"/>
    </source>
</evidence>
<dbReference type="Gene3D" id="3.30.470.20">
    <property type="entry name" value="ATP-grasp fold, B domain"/>
    <property type="match status" value="1"/>
</dbReference>
<evidence type="ECO:0000256" key="3">
    <source>
        <dbReference type="ARBA" id="ARBA00022598"/>
    </source>
</evidence>
<gene>
    <name evidence="7" type="ORF">V7S43_016592</name>
</gene>
<dbReference type="PANTHER" id="PTHR45870">
    <property type="entry name" value="TUBULIN MONOGLYCYLASE TTLL3"/>
    <property type="match status" value="1"/>
</dbReference>
<feature type="compositionally biased region" description="Polar residues" evidence="6">
    <location>
        <begin position="24"/>
        <end position="35"/>
    </location>
</feature>
<evidence type="ECO:0000313" key="7">
    <source>
        <dbReference type="EMBL" id="KAL3658459.1"/>
    </source>
</evidence>
<sequence length="1107" mass="126477">MLPRLQEGRAKSPAGLGLLPPLVNETSAQSNNQQRSRLKQPHQRILPAKVSSSSSVKFPALGKPQQLSTLPKCNQEEEGNGHERDNNEEDEKRQGLSSSRTSASSRSSLNGSVKDKNRDFIKELEEKKRKEKEDRARQERRKKKLHEKMTRKILDKADARQKLSTSPEAADLANDILRQEEPQEEDEAETERRKDRAKRQKRLLKKQQAHLAQIQAKQREEQEQLELEKEREQRKLEKVTQTVLTRIHDSNRADEQADEGDEALTEEQNKEQTALNSQQPVDEQTEEQKLRAKEQRDALQRKQHQYLQKLADQRKQKQKEEDDARILQEKRKRRTQKEAQQRLQEAAARQQALAEAREKEEAATAAAEKAVSAGPPVDVEAMVARLSKLKERDVQIIPEARDFASWKKRHGVAPDQKVFCMTGWYPVIREELEKRGWFYNQERVSPYFDFKWSLKSDELRAFKLEKNQFVNHFAQNAAITTKVGLIHNLRSAVWHQSVDIDALFPRAYDLNDPMYMDNFVQDFRYGIAEGLLKQLARRGLQLKSRLPGAASMGANEALVDVVLDIARKKVKSKRPDSNNVEPPVDPLEESVDNPLSIGVDELVTDLQWEVLTNCSLDKPGRLRTSLVYKKKIYVEDKDAMAVSPDTVLSAREKRLQRLADKLQTDAFNREKARFSDLIAHVSLVRDGAFDEAIRLAQELEKLCPQFHINGGAEFMLPDAHPAAATSTSQNVWIVKPAGMSRGRGIRVFNELDQLLEYVDVENHKECQWVAQKYIENPLLLCKRKFDIRQWVLVTGWDPLTVWFNDNCYLRFSSEEYSTEDLSDQYVHLTNNSIQKYSDKFNDVYATDDGEMQVEGNMWHSDDFKTFLASKLGKPDVWDAHMHPRMKEIVVQSLQCVQDMVQHRSNSCELYGYDFMVDDNLTPWLIEVNSSPACDYSTPIAQRYVESGLSGIIKVVVDHREYEQKKRSGNAAGLEEPDTGCWQRIHKAEFVGKSMASFAVDFQVKGAKMQRSRRGGRTYKAKMAASSSSCSVLSSTPMSEVGEVDDEAGDEEEATESTEEGAEDDEEDAMEEDAQGEEGLDNDGTFENEGDVNESKLDDEPDGIDPLL</sequence>
<keyword evidence="8" id="KW-1185">Reference proteome</keyword>
<dbReference type="Pfam" id="PF03133">
    <property type="entry name" value="TTL"/>
    <property type="match status" value="1"/>
</dbReference>
<evidence type="ECO:0008006" key="9">
    <source>
        <dbReference type="Google" id="ProtNLM"/>
    </source>
</evidence>
<name>A0ABD3EZT7_9STRA</name>
<keyword evidence="2" id="KW-0963">Cytoplasm</keyword>
<feature type="compositionally biased region" description="Basic and acidic residues" evidence="6">
    <location>
        <begin position="1"/>
        <end position="10"/>
    </location>
</feature>
<feature type="compositionally biased region" description="Polar residues" evidence="6">
    <location>
        <begin position="271"/>
        <end position="282"/>
    </location>
</feature>
<feature type="compositionally biased region" description="Basic and acidic residues" evidence="6">
    <location>
        <begin position="217"/>
        <end position="238"/>
    </location>
</feature>